<feature type="domain" description="C2H2-type" evidence="9">
    <location>
        <begin position="95"/>
        <end position="122"/>
    </location>
</feature>
<name>A0AAV2RNQ0_MEGNR</name>
<dbReference type="GO" id="GO:0000981">
    <property type="term" value="F:DNA-binding transcription factor activity, RNA polymerase II-specific"/>
    <property type="evidence" value="ECO:0007669"/>
    <property type="project" value="TreeGrafter"/>
</dbReference>
<dbReference type="GO" id="GO:0000978">
    <property type="term" value="F:RNA polymerase II cis-regulatory region sequence-specific DNA binding"/>
    <property type="evidence" value="ECO:0007669"/>
    <property type="project" value="TreeGrafter"/>
</dbReference>
<proteinExistence type="predicted"/>
<dbReference type="InterPro" id="IPR036236">
    <property type="entry name" value="Znf_C2H2_sf"/>
</dbReference>
<evidence type="ECO:0000259" key="9">
    <source>
        <dbReference type="PROSITE" id="PS50157"/>
    </source>
</evidence>
<accession>A0AAV2RNQ0</accession>
<dbReference type="PROSITE" id="PS50157">
    <property type="entry name" value="ZINC_FINGER_C2H2_2"/>
    <property type="match status" value="4"/>
</dbReference>
<dbReference type="SUPFAM" id="SSF57667">
    <property type="entry name" value="beta-beta-alpha zinc fingers"/>
    <property type="match status" value="2"/>
</dbReference>
<keyword evidence="3" id="KW-0677">Repeat</keyword>
<dbReference type="GO" id="GO:0008270">
    <property type="term" value="F:zinc ion binding"/>
    <property type="evidence" value="ECO:0007669"/>
    <property type="project" value="UniProtKB-KW"/>
</dbReference>
<comment type="caution">
    <text evidence="10">The sequence shown here is derived from an EMBL/GenBank/DDBJ whole genome shotgun (WGS) entry which is preliminary data.</text>
</comment>
<evidence type="ECO:0000256" key="2">
    <source>
        <dbReference type="ARBA" id="ARBA00022723"/>
    </source>
</evidence>
<evidence type="ECO:0000256" key="5">
    <source>
        <dbReference type="ARBA" id="ARBA00022833"/>
    </source>
</evidence>
<dbReference type="FunFam" id="3.30.160.60:FF:001158">
    <property type="entry name" value="zinc finger protein 22"/>
    <property type="match status" value="1"/>
</dbReference>
<keyword evidence="5" id="KW-0862">Zinc</keyword>
<dbReference type="PANTHER" id="PTHR23235:SF120">
    <property type="entry name" value="KRUPPEL-LIKE FACTOR 15"/>
    <property type="match status" value="1"/>
</dbReference>
<protein>
    <recommendedName>
        <fullName evidence="9">C2H2-type domain-containing protein</fullName>
    </recommendedName>
</protein>
<dbReference type="PROSITE" id="PS00028">
    <property type="entry name" value="ZINC_FINGER_C2H2_1"/>
    <property type="match status" value="4"/>
</dbReference>
<dbReference type="GO" id="GO:0000122">
    <property type="term" value="P:negative regulation of transcription by RNA polymerase II"/>
    <property type="evidence" value="ECO:0007669"/>
    <property type="project" value="UniProtKB-ARBA"/>
</dbReference>
<dbReference type="Gene3D" id="3.30.160.60">
    <property type="entry name" value="Classic Zinc Finger"/>
    <property type="match status" value="4"/>
</dbReference>
<dbReference type="Pfam" id="PF00096">
    <property type="entry name" value="zf-C2H2"/>
    <property type="match status" value="4"/>
</dbReference>
<dbReference type="FunFam" id="3.30.160.60:FF:000281">
    <property type="entry name" value="Zinc finger protein 558 isoform X1"/>
    <property type="match status" value="1"/>
</dbReference>
<evidence type="ECO:0000256" key="6">
    <source>
        <dbReference type="ARBA" id="ARBA00023125"/>
    </source>
</evidence>
<evidence type="ECO:0000313" key="11">
    <source>
        <dbReference type="Proteomes" id="UP001497623"/>
    </source>
</evidence>
<keyword evidence="7" id="KW-0539">Nucleus</keyword>
<feature type="non-terminal residue" evidence="10">
    <location>
        <position position="204"/>
    </location>
</feature>
<keyword evidence="2" id="KW-0479">Metal-binding</keyword>
<dbReference type="PANTHER" id="PTHR23235">
    <property type="entry name" value="KRUEPPEL-LIKE TRANSCRIPTION FACTOR"/>
    <property type="match status" value="1"/>
</dbReference>
<dbReference type="SMART" id="SM00355">
    <property type="entry name" value="ZnF_C2H2"/>
    <property type="match status" value="4"/>
</dbReference>
<feature type="domain" description="C2H2-type" evidence="9">
    <location>
        <begin position="123"/>
        <end position="150"/>
    </location>
</feature>
<keyword evidence="11" id="KW-1185">Reference proteome</keyword>
<dbReference type="InterPro" id="IPR013087">
    <property type="entry name" value="Znf_C2H2_type"/>
</dbReference>
<evidence type="ECO:0000256" key="3">
    <source>
        <dbReference type="ARBA" id="ARBA00022737"/>
    </source>
</evidence>
<gene>
    <name evidence="10" type="ORF">MNOR_LOCUS27546</name>
</gene>
<evidence type="ECO:0000256" key="7">
    <source>
        <dbReference type="ARBA" id="ARBA00023242"/>
    </source>
</evidence>
<sequence>MNELLVKEECTSEFAQGTSFYNFANENKNALVEDKIENNNLDESNNLQQVLLQSEHGIFDVEVKEEIEVSKEPTMIQPVEIQTKREIEIYEDKHFQCSKCGKTFSFKDRLERHLRTHTNEKPCQCSQCDKAFSVNSYLISHMRTHSGEKPYQCSQCGKAFPLNSYLISHLRKHTGEKPYLCSQCDKTFSHNCNLINHLRTHTGE</sequence>
<comment type="subcellular location">
    <subcellularLocation>
        <location evidence="1">Nucleus</location>
    </subcellularLocation>
</comment>
<feature type="domain" description="C2H2-type" evidence="9">
    <location>
        <begin position="151"/>
        <end position="178"/>
    </location>
</feature>
<feature type="domain" description="C2H2-type" evidence="9">
    <location>
        <begin position="179"/>
        <end position="204"/>
    </location>
</feature>
<evidence type="ECO:0000313" key="10">
    <source>
        <dbReference type="EMBL" id="CAL4135239.1"/>
    </source>
</evidence>
<dbReference type="EMBL" id="CAXKWB010029156">
    <property type="protein sequence ID" value="CAL4135239.1"/>
    <property type="molecule type" value="Genomic_DNA"/>
</dbReference>
<evidence type="ECO:0000256" key="4">
    <source>
        <dbReference type="ARBA" id="ARBA00022771"/>
    </source>
</evidence>
<dbReference type="FunFam" id="3.30.160.60:FF:000478">
    <property type="entry name" value="Zinc finger protein 133"/>
    <property type="match status" value="1"/>
</dbReference>
<dbReference type="AlphaFoldDB" id="A0AAV2RNQ0"/>
<organism evidence="10 11">
    <name type="scientific">Meganyctiphanes norvegica</name>
    <name type="common">Northern krill</name>
    <name type="synonym">Thysanopoda norvegica</name>
    <dbReference type="NCBI Taxonomy" id="48144"/>
    <lineage>
        <taxon>Eukaryota</taxon>
        <taxon>Metazoa</taxon>
        <taxon>Ecdysozoa</taxon>
        <taxon>Arthropoda</taxon>
        <taxon>Crustacea</taxon>
        <taxon>Multicrustacea</taxon>
        <taxon>Malacostraca</taxon>
        <taxon>Eumalacostraca</taxon>
        <taxon>Eucarida</taxon>
        <taxon>Euphausiacea</taxon>
        <taxon>Euphausiidae</taxon>
        <taxon>Meganyctiphanes</taxon>
    </lineage>
</organism>
<keyword evidence="4 8" id="KW-0863">Zinc-finger</keyword>
<keyword evidence="6" id="KW-0238">DNA-binding</keyword>
<dbReference type="GO" id="GO:0005634">
    <property type="term" value="C:nucleus"/>
    <property type="evidence" value="ECO:0007669"/>
    <property type="project" value="UniProtKB-SubCell"/>
</dbReference>
<dbReference type="FunFam" id="3.30.160.60:FF:001465">
    <property type="entry name" value="Zinc finger protein 560"/>
    <property type="match status" value="1"/>
</dbReference>
<evidence type="ECO:0000256" key="1">
    <source>
        <dbReference type="ARBA" id="ARBA00004123"/>
    </source>
</evidence>
<reference evidence="10 11" key="1">
    <citation type="submission" date="2024-05" db="EMBL/GenBank/DDBJ databases">
        <authorList>
            <person name="Wallberg A."/>
        </authorList>
    </citation>
    <scope>NUCLEOTIDE SEQUENCE [LARGE SCALE GENOMIC DNA]</scope>
</reference>
<evidence type="ECO:0000256" key="8">
    <source>
        <dbReference type="PROSITE-ProRule" id="PRU00042"/>
    </source>
</evidence>
<dbReference type="Proteomes" id="UP001497623">
    <property type="component" value="Unassembled WGS sequence"/>
</dbReference>